<dbReference type="EMBL" id="BSXT01000363">
    <property type="protein sequence ID" value="GMF25551.1"/>
    <property type="molecule type" value="Genomic_DNA"/>
</dbReference>
<dbReference type="PANTHER" id="PTHR47981:SF39">
    <property type="entry name" value="RAS-RELATED PROTEIN RAB"/>
    <property type="match status" value="1"/>
</dbReference>
<feature type="compositionally biased region" description="Basic and acidic residues" evidence="4">
    <location>
        <begin position="54"/>
        <end position="69"/>
    </location>
</feature>
<evidence type="ECO:0000256" key="2">
    <source>
        <dbReference type="ARBA" id="ARBA00022741"/>
    </source>
</evidence>
<dbReference type="SUPFAM" id="SSF52540">
    <property type="entry name" value="P-loop containing nucleoside triphosphate hydrolases"/>
    <property type="match status" value="1"/>
</dbReference>
<dbReference type="Pfam" id="PF00071">
    <property type="entry name" value="Ras"/>
    <property type="match status" value="1"/>
</dbReference>
<comment type="similarity">
    <text evidence="1">Belongs to the small GTPase superfamily. Rab family.</text>
</comment>
<dbReference type="OrthoDB" id="245989at2759"/>
<reference evidence="5" key="1">
    <citation type="submission" date="2023-04" db="EMBL/GenBank/DDBJ databases">
        <title>Phytophthora fragariaefolia NBRC 109709.</title>
        <authorList>
            <person name="Ichikawa N."/>
            <person name="Sato H."/>
            <person name="Tonouchi N."/>
        </authorList>
    </citation>
    <scope>NUCLEOTIDE SEQUENCE</scope>
    <source>
        <strain evidence="5">NBRC 109709</strain>
    </source>
</reference>
<comment type="caution">
    <text evidence="5">The sequence shown here is derived from an EMBL/GenBank/DDBJ whole genome shotgun (WGS) entry which is preliminary data.</text>
</comment>
<keyword evidence="6" id="KW-1185">Reference proteome</keyword>
<dbReference type="PROSITE" id="PS51421">
    <property type="entry name" value="RAS"/>
    <property type="match status" value="1"/>
</dbReference>
<dbReference type="GO" id="GO:0090385">
    <property type="term" value="P:phagosome-lysosome fusion"/>
    <property type="evidence" value="ECO:0007669"/>
    <property type="project" value="TreeGrafter"/>
</dbReference>
<accession>A0A9W6X0J5</accession>
<dbReference type="Gene3D" id="3.40.50.300">
    <property type="entry name" value="P-loop containing nucleotide triphosphate hydrolases"/>
    <property type="match status" value="1"/>
</dbReference>
<dbReference type="GO" id="GO:0005770">
    <property type="term" value="C:late endosome"/>
    <property type="evidence" value="ECO:0007669"/>
    <property type="project" value="TreeGrafter"/>
</dbReference>
<dbReference type="PANTHER" id="PTHR47981">
    <property type="entry name" value="RAB FAMILY"/>
    <property type="match status" value="1"/>
</dbReference>
<keyword evidence="3" id="KW-0342">GTP-binding</keyword>
<evidence type="ECO:0000313" key="6">
    <source>
        <dbReference type="Proteomes" id="UP001165121"/>
    </source>
</evidence>
<dbReference type="PROSITE" id="PS51419">
    <property type="entry name" value="RAB"/>
    <property type="match status" value="1"/>
</dbReference>
<name>A0A9W6X0J5_9STRA</name>
<dbReference type="GO" id="GO:0005525">
    <property type="term" value="F:GTP binding"/>
    <property type="evidence" value="ECO:0007669"/>
    <property type="project" value="UniProtKB-KW"/>
</dbReference>
<evidence type="ECO:0000256" key="3">
    <source>
        <dbReference type="ARBA" id="ARBA00023134"/>
    </source>
</evidence>
<dbReference type="SMART" id="SM00173">
    <property type="entry name" value="RAS"/>
    <property type="match status" value="1"/>
</dbReference>
<organism evidence="5 6">
    <name type="scientific">Phytophthora fragariaefolia</name>
    <dbReference type="NCBI Taxonomy" id="1490495"/>
    <lineage>
        <taxon>Eukaryota</taxon>
        <taxon>Sar</taxon>
        <taxon>Stramenopiles</taxon>
        <taxon>Oomycota</taxon>
        <taxon>Peronosporomycetes</taxon>
        <taxon>Peronosporales</taxon>
        <taxon>Peronosporaceae</taxon>
        <taxon>Phytophthora</taxon>
    </lineage>
</organism>
<protein>
    <submittedName>
        <fullName evidence="5">Unnamed protein product</fullName>
    </submittedName>
</protein>
<proteinExistence type="inferred from homology"/>
<dbReference type="GO" id="GO:0005764">
    <property type="term" value="C:lysosome"/>
    <property type="evidence" value="ECO:0007669"/>
    <property type="project" value="TreeGrafter"/>
</dbReference>
<dbReference type="InterPro" id="IPR001806">
    <property type="entry name" value="Small_GTPase"/>
</dbReference>
<evidence type="ECO:0000256" key="1">
    <source>
        <dbReference type="ARBA" id="ARBA00006270"/>
    </source>
</evidence>
<dbReference type="AlphaFoldDB" id="A0A9W6X0J5"/>
<dbReference type="GO" id="GO:0008333">
    <property type="term" value="P:endosome to lysosome transport"/>
    <property type="evidence" value="ECO:0007669"/>
    <property type="project" value="TreeGrafter"/>
</dbReference>
<dbReference type="FunFam" id="3.40.50.300:FF:001447">
    <property type="entry name" value="Ras-related protein Rab-1B"/>
    <property type="match status" value="1"/>
</dbReference>
<dbReference type="SMART" id="SM00175">
    <property type="entry name" value="RAB"/>
    <property type="match status" value="1"/>
</dbReference>
<dbReference type="Proteomes" id="UP001165121">
    <property type="component" value="Unassembled WGS sequence"/>
</dbReference>
<feature type="region of interest" description="Disordered" evidence="4">
    <location>
        <begin position="53"/>
        <end position="102"/>
    </location>
</feature>
<sequence length="319" mass="34910">MAAASAEPDVSVLLPATPSHLGENVGVSAVCGNSDVHHTTNATLDDEVLQLLGGDERATRERRAGRRDQGAGAGRRRHGQDEHHKAVRSAVAGGAGERGADPECVRDRYVHDAFSEHHRTTIGVDFALKAVTVSGTTVRLQLWDIAGQEHFRALNRVYYKDALGALLVYDVSRPDTFDSILKVRKLCRSVQMGGAPERQAAARHSMRQQGNIGAVSQLKSSDSESLRVVLLQCDLKEDVDRDFLDEFCKTNNFTGWFDTSAKENIHIDDAAKALVTGILEHQDIFERKSEAKKRNDTFRPTSAANGGNANQSSWCCNSF</sequence>
<dbReference type="PRINTS" id="PR00449">
    <property type="entry name" value="RASTRNSFRMNG"/>
</dbReference>
<keyword evidence="2" id="KW-0547">Nucleotide-binding</keyword>
<dbReference type="GO" id="GO:0045335">
    <property type="term" value="C:phagocytic vesicle"/>
    <property type="evidence" value="ECO:0007669"/>
    <property type="project" value="TreeGrafter"/>
</dbReference>
<feature type="region of interest" description="Disordered" evidence="4">
    <location>
        <begin position="290"/>
        <end position="319"/>
    </location>
</feature>
<evidence type="ECO:0000256" key="4">
    <source>
        <dbReference type="SAM" id="MobiDB-lite"/>
    </source>
</evidence>
<dbReference type="InterPro" id="IPR027417">
    <property type="entry name" value="P-loop_NTPase"/>
</dbReference>
<feature type="compositionally biased region" description="Polar residues" evidence="4">
    <location>
        <begin position="298"/>
        <end position="319"/>
    </location>
</feature>
<evidence type="ECO:0000313" key="5">
    <source>
        <dbReference type="EMBL" id="GMF25551.1"/>
    </source>
</evidence>
<dbReference type="GO" id="GO:0003924">
    <property type="term" value="F:GTPase activity"/>
    <property type="evidence" value="ECO:0007669"/>
    <property type="project" value="InterPro"/>
</dbReference>
<gene>
    <name evidence="5" type="ORF">Pfra01_000459200</name>
</gene>